<evidence type="ECO:0000256" key="2">
    <source>
        <dbReference type="ARBA" id="ARBA00009436"/>
    </source>
</evidence>
<dbReference type="eggNOG" id="KOG4455">
    <property type="taxonomic scope" value="Eukaryota"/>
</dbReference>
<evidence type="ECO:0000256" key="7">
    <source>
        <dbReference type="ARBA" id="ARBA00023136"/>
    </source>
</evidence>
<accession>A0A1X7V0W6</accession>
<keyword evidence="7 9" id="KW-0472">Membrane</keyword>
<evidence type="ECO:0000256" key="5">
    <source>
        <dbReference type="ARBA" id="ARBA00022824"/>
    </source>
</evidence>
<dbReference type="PANTHER" id="PTHR20994:SF0">
    <property type="entry name" value="ER MEMBRANE PROTEIN COMPLEX SUBUNIT 6"/>
    <property type="match status" value="1"/>
</dbReference>
<dbReference type="InParanoid" id="A0A1X7V0W6"/>
<dbReference type="InterPro" id="IPR008504">
    <property type="entry name" value="Emc6"/>
</dbReference>
<dbReference type="GO" id="GO:0034975">
    <property type="term" value="P:protein folding in endoplasmic reticulum"/>
    <property type="evidence" value="ECO:0007669"/>
    <property type="project" value="TreeGrafter"/>
</dbReference>
<dbReference type="PANTHER" id="PTHR20994">
    <property type="entry name" value="ER MEMBRANE PROTEIN COMPLEX SUBUNIT 6"/>
    <property type="match status" value="1"/>
</dbReference>
<proteinExistence type="inferred from homology"/>
<evidence type="ECO:0000256" key="1">
    <source>
        <dbReference type="ARBA" id="ARBA00004477"/>
    </source>
</evidence>
<keyword evidence="4 9" id="KW-0812">Transmembrane</keyword>
<evidence type="ECO:0000256" key="4">
    <source>
        <dbReference type="ARBA" id="ARBA00022692"/>
    </source>
</evidence>
<name>A0A1X7V0W6_AMPQE</name>
<dbReference type="EnsemblMetazoa" id="Aqu2.1.33653_001">
    <property type="protein sequence ID" value="Aqu2.1.33653_001"/>
    <property type="gene ID" value="Aqu2.1.33653"/>
</dbReference>
<organism evidence="10">
    <name type="scientific">Amphimedon queenslandica</name>
    <name type="common">Sponge</name>
    <dbReference type="NCBI Taxonomy" id="400682"/>
    <lineage>
        <taxon>Eukaryota</taxon>
        <taxon>Metazoa</taxon>
        <taxon>Porifera</taxon>
        <taxon>Demospongiae</taxon>
        <taxon>Heteroscleromorpha</taxon>
        <taxon>Haplosclerida</taxon>
        <taxon>Niphatidae</taxon>
        <taxon>Amphimedon</taxon>
    </lineage>
</organism>
<dbReference type="InterPro" id="IPR029008">
    <property type="entry name" value="EMC6-like"/>
</dbReference>
<evidence type="ECO:0000256" key="8">
    <source>
        <dbReference type="ARBA" id="ARBA00031072"/>
    </source>
</evidence>
<dbReference type="OMA" id="MKANFEW"/>
<evidence type="ECO:0000256" key="9">
    <source>
        <dbReference type="SAM" id="Phobius"/>
    </source>
</evidence>
<dbReference type="GO" id="GO:0072546">
    <property type="term" value="C:EMC complex"/>
    <property type="evidence" value="ECO:0007669"/>
    <property type="project" value="InterPro"/>
</dbReference>
<dbReference type="AlphaFoldDB" id="A0A1X7V0W6"/>
<feature type="transmembrane region" description="Helical" evidence="9">
    <location>
        <begin position="37"/>
        <end position="70"/>
    </location>
</feature>
<dbReference type="STRING" id="400682.A0A1X7V0W6"/>
<feature type="transmembrane region" description="Helical" evidence="9">
    <location>
        <begin position="91"/>
        <end position="109"/>
    </location>
</feature>
<evidence type="ECO:0000313" key="10">
    <source>
        <dbReference type="EnsemblMetazoa" id="Aqu2.1.33653_001"/>
    </source>
</evidence>
<keyword evidence="5" id="KW-0256">Endoplasmic reticulum</keyword>
<comment type="similarity">
    <text evidence="2">Belongs to the EMC6 family.</text>
</comment>
<evidence type="ECO:0000256" key="3">
    <source>
        <dbReference type="ARBA" id="ARBA00020827"/>
    </source>
</evidence>
<protein>
    <recommendedName>
        <fullName evidence="3">ER membrane protein complex subunit 6</fullName>
    </recommendedName>
    <alternativeName>
        <fullName evidence="8">Transmembrane protein 93</fullName>
    </alternativeName>
</protein>
<keyword evidence="6 9" id="KW-1133">Transmembrane helix</keyword>
<reference evidence="10" key="1">
    <citation type="submission" date="2017-05" db="UniProtKB">
        <authorList>
            <consortium name="EnsemblMetazoa"/>
        </authorList>
    </citation>
    <scope>IDENTIFICATION</scope>
</reference>
<comment type="subcellular location">
    <subcellularLocation>
        <location evidence="1">Endoplasmic reticulum membrane</location>
        <topology evidence="1">Multi-pass membrane protein</topology>
    </subcellularLocation>
</comment>
<dbReference type="Pfam" id="PF07019">
    <property type="entry name" value="EMC6"/>
    <property type="match status" value="1"/>
</dbReference>
<dbReference type="GO" id="GO:0000045">
    <property type="term" value="P:autophagosome assembly"/>
    <property type="evidence" value="ECO:0007669"/>
    <property type="project" value="TreeGrafter"/>
</dbReference>
<evidence type="ECO:0000256" key="6">
    <source>
        <dbReference type="ARBA" id="ARBA00022989"/>
    </source>
</evidence>
<sequence>METHDGKKLLGETTIKNERAVRHNASLIEYGRTSISVIAGVTAGILGLTGIYGFGFYLIYSFVMSGLLVIKVGSKWNKYFQSRYAMLTDGVFGGLFTYVLLWTFVYGLVHVF</sequence>